<evidence type="ECO:0000313" key="2">
    <source>
        <dbReference type="EMBL" id="SVB02477.1"/>
    </source>
</evidence>
<dbReference type="AlphaFoldDB" id="A0A382ANB1"/>
<name>A0A382ANB1_9ZZZZ</name>
<feature type="non-terminal residue" evidence="2">
    <location>
        <position position="1"/>
    </location>
</feature>
<keyword evidence="1" id="KW-0472">Membrane</keyword>
<sequence length="293" mass="32827">GVCGDYSRQGHHQFPEEITRMRDRFGIRATAAAIIAIALLPGVPTTTAQETNYLAPRTAAGKPDLNGIWQSINTANWNIEPHAAAPGLARELGASVAVPAGLGIVEGGPIPYLPEALAKRDENFANRLALDPEIKCYLPGVPRATYMPFPFQIIQSTQHIMMVHEYAGAVRTIYMEDHTLPPAPSWMGWSNGSWDGETLVIDTRGFNDQTWFDRAGNFHSDALHVTERFTARSADTLMYEVMIEDPNVFTRPWTMSMPLYRRVEVDAEVLEFRCVEFVEDLIYGHLRKQPNDR</sequence>
<organism evidence="2">
    <name type="scientific">marine metagenome</name>
    <dbReference type="NCBI Taxonomy" id="408172"/>
    <lineage>
        <taxon>unclassified sequences</taxon>
        <taxon>metagenomes</taxon>
        <taxon>ecological metagenomes</taxon>
    </lineage>
</organism>
<gene>
    <name evidence="2" type="ORF">METZ01_LOCUS155331</name>
</gene>
<keyword evidence="1" id="KW-0812">Transmembrane</keyword>
<protein>
    <submittedName>
        <fullName evidence="2">Uncharacterized protein</fullName>
    </submittedName>
</protein>
<dbReference type="EMBL" id="UINC01025939">
    <property type="protein sequence ID" value="SVB02477.1"/>
    <property type="molecule type" value="Genomic_DNA"/>
</dbReference>
<evidence type="ECO:0000256" key="1">
    <source>
        <dbReference type="SAM" id="Phobius"/>
    </source>
</evidence>
<keyword evidence="1" id="KW-1133">Transmembrane helix</keyword>
<proteinExistence type="predicted"/>
<accession>A0A382ANB1</accession>
<reference evidence="2" key="1">
    <citation type="submission" date="2018-05" db="EMBL/GenBank/DDBJ databases">
        <authorList>
            <person name="Lanie J.A."/>
            <person name="Ng W.-L."/>
            <person name="Kazmierczak K.M."/>
            <person name="Andrzejewski T.M."/>
            <person name="Davidsen T.M."/>
            <person name="Wayne K.J."/>
            <person name="Tettelin H."/>
            <person name="Glass J.I."/>
            <person name="Rusch D."/>
            <person name="Podicherti R."/>
            <person name="Tsui H.-C.T."/>
            <person name="Winkler M.E."/>
        </authorList>
    </citation>
    <scope>NUCLEOTIDE SEQUENCE</scope>
</reference>
<feature type="transmembrane region" description="Helical" evidence="1">
    <location>
        <begin position="25"/>
        <end position="43"/>
    </location>
</feature>